<organism evidence="1 2">
    <name type="scientific">Mucuna pruriens</name>
    <name type="common">Velvet bean</name>
    <name type="synonym">Dolichos pruriens</name>
    <dbReference type="NCBI Taxonomy" id="157652"/>
    <lineage>
        <taxon>Eukaryota</taxon>
        <taxon>Viridiplantae</taxon>
        <taxon>Streptophyta</taxon>
        <taxon>Embryophyta</taxon>
        <taxon>Tracheophyta</taxon>
        <taxon>Spermatophyta</taxon>
        <taxon>Magnoliopsida</taxon>
        <taxon>eudicotyledons</taxon>
        <taxon>Gunneridae</taxon>
        <taxon>Pentapetalae</taxon>
        <taxon>rosids</taxon>
        <taxon>fabids</taxon>
        <taxon>Fabales</taxon>
        <taxon>Fabaceae</taxon>
        <taxon>Papilionoideae</taxon>
        <taxon>50 kb inversion clade</taxon>
        <taxon>NPAAA clade</taxon>
        <taxon>indigoferoid/millettioid clade</taxon>
        <taxon>Phaseoleae</taxon>
        <taxon>Mucuna</taxon>
    </lineage>
</organism>
<accession>A0A371H0C1</accession>
<name>A0A371H0C1_MUCPR</name>
<dbReference type="AlphaFoldDB" id="A0A371H0C1"/>
<dbReference type="EMBL" id="QJKJ01003932">
    <property type="protein sequence ID" value="RDX96252.1"/>
    <property type="molecule type" value="Genomic_DNA"/>
</dbReference>
<comment type="caution">
    <text evidence="1">The sequence shown here is derived from an EMBL/GenBank/DDBJ whole genome shotgun (WGS) entry which is preliminary data.</text>
</comment>
<reference evidence="1" key="1">
    <citation type="submission" date="2018-05" db="EMBL/GenBank/DDBJ databases">
        <title>Draft genome of Mucuna pruriens seed.</title>
        <authorList>
            <person name="Nnadi N.E."/>
            <person name="Vos R."/>
            <person name="Hasami M.H."/>
            <person name="Devisetty U.K."/>
            <person name="Aguiy J.C."/>
        </authorList>
    </citation>
    <scope>NUCLEOTIDE SEQUENCE [LARGE SCALE GENOMIC DNA]</scope>
    <source>
        <strain evidence="1">JCA_2017</strain>
    </source>
</reference>
<protein>
    <submittedName>
        <fullName evidence="1">Uncharacterized protein</fullName>
    </submittedName>
</protein>
<evidence type="ECO:0000313" key="2">
    <source>
        <dbReference type="Proteomes" id="UP000257109"/>
    </source>
</evidence>
<sequence length="80" mass="9741">MYKIIAKVMSNRLRMVLNKVILREIIGCLLVQRKFLWGEKEDERKVALVKWEMICFSKKAWELGIENLENFNRTLLEKWR</sequence>
<feature type="non-terminal residue" evidence="1">
    <location>
        <position position="1"/>
    </location>
</feature>
<proteinExistence type="predicted"/>
<gene>
    <name evidence="1" type="ORF">CR513_21118</name>
</gene>
<evidence type="ECO:0000313" key="1">
    <source>
        <dbReference type="EMBL" id="RDX96252.1"/>
    </source>
</evidence>
<keyword evidence="2" id="KW-1185">Reference proteome</keyword>
<dbReference type="Proteomes" id="UP000257109">
    <property type="component" value="Unassembled WGS sequence"/>
</dbReference>